<proteinExistence type="predicted"/>
<protein>
    <submittedName>
        <fullName evidence="2">Uncharacterized protein</fullName>
    </submittedName>
</protein>
<sequence length="140" mass="15459">MDKSSRRPRLSFYEVSLLHYEDNRGLRGNKYISSMKVSKATKSAGNRSSRAPIVCEIALQHGCALNSRGLDEQETVILQSRAPPTVSPASIYIPAPRFMTTGILFEYHTKSSGSSPAREREGGLDMIRGNALDVTKDELN</sequence>
<name>A0AAV6PZP4_SOLSE</name>
<organism evidence="2 3">
    <name type="scientific">Solea senegalensis</name>
    <name type="common">Senegalese sole</name>
    <dbReference type="NCBI Taxonomy" id="28829"/>
    <lineage>
        <taxon>Eukaryota</taxon>
        <taxon>Metazoa</taxon>
        <taxon>Chordata</taxon>
        <taxon>Craniata</taxon>
        <taxon>Vertebrata</taxon>
        <taxon>Euteleostomi</taxon>
        <taxon>Actinopterygii</taxon>
        <taxon>Neopterygii</taxon>
        <taxon>Teleostei</taxon>
        <taxon>Neoteleostei</taxon>
        <taxon>Acanthomorphata</taxon>
        <taxon>Carangaria</taxon>
        <taxon>Pleuronectiformes</taxon>
        <taxon>Pleuronectoidei</taxon>
        <taxon>Soleidae</taxon>
        <taxon>Solea</taxon>
    </lineage>
</organism>
<evidence type="ECO:0000256" key="1">
    <source>
        <dbReference type="SAM" id="MobiDB-lite"/>
    </source>
</evidence>
<dbReference type="AlphaFoldDB" id="A0AAV6PZP4"/>
<evidence type="ECO:0000313" key="2">
    <source>
        <dbReference type="EMBL" id="KAG7479136.1"/>
    </source>
</evidence>
<keyword evidence="3" id="KW-1185">Reference proteome</keyword>
<feature type="region of interest" description="Disordered" evidence="1">
    <location>
        <begin position="109"/>
        <end position="140"/>
    </location>
</feature>
<accession>A0AAV6PZP4</accession>
<comment type="caution">
    <text evidence="2">The sequence shown here is derived from an EMBL/GenBank/DDBJ whole genome shotgun (WGS) entry which is preliminary data.</text>
</comment>
<evidence type="ECO:0000313" key="3">
    <source>
        <dbReference type="Proteomes" id="UP000693946"/>
    </source>
</evidence>
<dbReference type="Proteomes" id="UP000693946">
    <property type="component" value="Linkage Group LG8"/>
</dbReference>
<dbReference type="EMBL" id="JAGKHQ010000020">
    <property type="protein sequence ID" value="KAG7479136.1"/>
    <property type="molecule type" value="Genomic_DNA"/>
</dbReference>
<gene>
    <name evidence="2" type="ORF">JOB18_018989</name>
</gene>
<reference evidence="2 3" key="1">
    <citation type="journal article" date="2021" name="Sci. Rep.">
        <title>Chromosome anchoring in Senegalese sole (Solea senegalensis) reveals sex-associated markers and genome rearrangements in flatfish.</title>
        <authorList>
            <person name="Guerrero-Cozar I."/>
            <person name="Gomez-Garrido J."/>
            <person name="Berbel C."/>
            <person name="Martinez-Blanch J.F."/>
            <person name="Alioto T."/>
            <person name="Claros M.G."/>
            <person name="Gagnaire P.A."/>
            <person name="Manchado M."/>
        </authorList>
    </citation>
    <scope>NUCLEOTIDE SEQUENCE [LARGE SCALE GENOMIC DNA]</scope>
    <source>
        <strain evidence="2">Sse05_10M</strain>
    </source>
</reference>